<feature type="compositionally biased region" description="Polar residues" evidence="5">
    <location>
        <begin position="1090"/>
        <end position="1100"/>
    </location>
</feature>
<dbReference type="PANTHER" id="PTHR12363:SF33">
    <property type="entry name" value="IMPORTIN-13"/>
    <property type="match status" value="1"/>
</dbReference>
<dbReference type="GO" id="GO:0005634">
    <property type="term" value="C:nucleus"/>
    <property type="evidence" value="ECO:0007669"/>
    <property type="project" value="UniProtKB-SubCell"/>
</dbReference>
<reference evidence="6" key="2">
    <citation type="submission" date="2011-02" db="EMBL/GenBank/DDBJ databases">
        <authorList>
            <person name="MacLean D."/>
        </authorList>
    </citation>
    <scope>NUCLEOTIDE SEQUENCE</scope>
</reference>
<proteinExistence type="inferred from homology"/>
<evidence type="ECO:0000313" key="6">
    <source>
        <dbReference type="EMBL" id="CCA26344.1"/>
    </source>
</evidence>
<sequence>MNELTACAHALLHGVPDKARQKQADQWICEFKNTTAAWSICIEAIQGFPNDTTLLFVAMQILRQKIEKEWSSLAVEEQNFFEMTFVEFLECTATKYSAIIPAFVRRIACDTLALIAVRRSGSWKVIFSRFYRIASGDHGREYCTDGLITLLEILGAIPSRLHLGDDPDQNEVIERALNVLHGEKQTVRLVALSAMESFPELNSIALQCIENWVVGCIPRRPTFGLDITDVCSNCDLLNKLFDIMMGGSEFDSMLVTSIMTDILSAGPRDSSVHESHHLHRMHHQIINQTTEMLFHVLERLQTEACARNHIYRGIAQILSIVAMQYLSVICQEVMATHQHITRKLMQALLILTAFPDTETAQPILEFWYFFLDDTSSSSWKLLSHSYDEAAIVDLLNNVVRALLSQCHLPKHLLLAVDYSTNETSHDVSAFRRYSISYSRHHAATQNTVSEIADTLLNMFKHWPLQNGPEYCFLQLAAMMEDDTDLATIESILYVLDRLLELFDVDISERMDPNHSIAHGTIPVLEQVLLQCFRLPDHCVVFFGITRYLKSLLQLQELSAGTKSAAISFLMRGLAFSPRMEVITPLLFEMISKSSSTLSNEERGTVAQTLSQHCHLQLHLDCHLDQVGDLLATLYQLIGMQDNQESFRIPQQLLFTVKHRLCSPDPDIAAKALYLMGRLVTGITDPARRVLVLVDAWHESCQALTQCRNHPMLHHYIFPFVKSCLFLMNGNDFEKLKHILNLCLTENSTCFHQVILILKTMYSMLPPHADNFKSLANSAFSRCTSIMRIKLGFASSYSDQKITEHILQLSNGDSTAAIVETELPEYFKLAQMAFNLPADANTDCDGLFEQTLRLGCVILACDHKIQPLDESACKCIVECIIQQFGSSVERNTQVIEAIMPVVLSNLLAFLHPYRSGYTKKSIWDSLYRLRFSSNVSSVLQNLVAETCLWLLSKQIGSDKLRFLPDKSDAISSATCCSSKRAVKIEPNVTSSPVKDWTIWQFGPFLVQMIRCCRIVPNLAHIRGTRRASRFSTSSAQYPRSFLSHVKSQKFSGYGIGMACLTLSLATQLVQLRMQLNEANETIQKFKENSSDSKQPLTCDSSSDNESEEGTLMDGCPPLYDGLEKVRSESNEESREMTPLKNRKKVVLS</sequence>
<feature type="compositionally biased region" description="Basic and acidic residues" evidence="5">
    <location>
        <begin position="1120"/>
        <end position="1136"/>
    </location>
</feature>
<dbReference type="EMBL" id="FR824411">
    <property type="protein sequence ID" value="CCA26344.1"/>
    <property type="molecule type" value="Genomic_DNA"/>
</dbReference>
<keyword evidence="3" id="KW-0813">Transport</keyword>
<dbReference type="PANTHER" id="PTHR12363">
    <property type="entry name" value="TRANSPORTIN 3 AND IMPORTIN 13"/>
    <property type="match status" value="1"/>
</dbReference>
<reference evidence="6" key="1">
    <citation type="journal article" date="2011" name="PLoS Biol.">
        <title>Gene gain and loss during evolution of obligate parasitism in the white rust pathogen of Arabidopsis thaliana.</title>
        <authorList>
            <person name="Kemen E."/>
            <person name="Gardiner A."/>
            <person name="Schultz-Larsen T."/>
            <person name="Kemen A.C."/>
            <person name="Balmuth A.L."/>
            <person name="Robert-Seilaniantz A."/>
            <person name="Bailey K."/>
            <person name="Holub E."/>
            <person name="Studholme D.J."/>
            <person name="Maclean D."/>
            <person name="Jones J.D."/>
        </authorList>
    </citation>
    <scope>NUCLEOTIDE SEQUENCE</scope>
</reference>
<dbReference type="InterPro" id="IPR051345">
    <property type="entry name" value="Importin_beta-like_NTR"/>
</dbReference>
<dbReference type="AlphaFoldDB" id="F0WXZ6"/>
<accession>F0WXZ6</accession>
<keyword evidence="4" id="KW-0539">Nucleus</keyword>
<evidence type="ECO:0000256" key="2">
    <source>
        <dbReference type="ARBA" id="ARBA00007991"/>
    </source>
</evidence>
<dbReference type="InterPro" id="IPR016024">
    <property type="entry name" value="ARM-type_fold"/>
</dbReference>
<dbReference type="SUPFAM" id="SSF48371">
    <property type="entry name" value="ARM repeat"/>
    <property type="match status" value="1"/>
</dbReference>
<organism evidence="6">
    <name type="scientific">Albugo laibachii Nc14</name>
    <dbReference type="NCBI Taxonomy" id="890382"/>
    <lineage>
        <taxon>Eukaryota</taxon>
        <taxon>Sar</taxon>
        <taxon>Stramenopiles</taxon>
        <taxon>Oomycota</taxon>
        <taxon>Peronosporomycetes</taxon>
        <taxon>Albuginales</taxon>
        <taxon>Albuginaceae</taxon>
        <taxon>Albugo</taxon>
    </lineage>
</organism>
<dbReference type="GO" id="GO:0005737">
    <property type="term" value="C:cytoplasm"/>
    <property type="evidence" value="ECO:0007669"/>
    <property type="project" value="TreeGrafter"/>
</dbReference>
<protein>
    <submittedName>
        <fullName evidence="6">Uncharacterized protein AlNc14C366G11063</fullName>
    </submittedName>
</protein>
<comment type="similarity">
    <text evidence="2">Belongs to the importin beta family.</text>
</comment>
<name>F0WXZ6_9STRA</name>
<dbReference type="InterPro" id="IPR011989">
    <property type="entry name" value="ARM-like"/>
</dbReference>
<evidence type="ECO:0000256" key="5">
    <source>
        <dbReference type="SAM" id="MobiDB-lite"/>
    </source>
</evidence>
<dbReference type="GO" id="GO:0006606">
    <property type="term" value="P:protein import into nucleus"/>
    <property type="evidence" value="ECO:0007669"/>
    <property type="project" value="TreeGrafter"/>
</dbReference>
<evidence type="ECO:0000256" key="1">
    <source>
        <dbReference type="ARBA" id="ARBA00004123"/>
    </source>
</evidence>
<evidence type="ECO:0000256" key="3">
    <source>
        <dbReference type="ARBA" id="ARBA00022448"/>
    </source>
</evidence>
<dbReference type="HOGENOM" id="CLU_011317_0_0_1"/>
<dbReference type="Gene3D" id="1.25.10.10">
    <property type="entry name" value="Leucine-rich Repeat Variant"/>
    <property type="match status" value="1"/>
</dbReference>
<evidence type="ECO:0000256" key="4">
    <source>
        <dbReference type="ARBA" id="ARBA00023242"/>
    </source>
</evidence>
<feature type="region of interest" description="Disordered" evidence="5">
    <location>
        <begin position="1084"/>
        <end position="1147"/>
    </location>
</feature>
<gene>
    <name evidence="6" type="primary">AlNc14C366G11063</name>
    <name evidence="6" type="ORF">ALNC14_124880</name>
</gene>
<comment type="subcellular location">
    <subcellularLocation>
        <location evidence="1">Nucleus</location>
    </subcellularLocation>
</comment>